<name>A0A6J5L535_9CAUD</name>
<gene>
    <name evidence="1" type="ORF">UFOVP104_40</name>
    <name evidence="2" type="ORF">UFOVP271_20</name>
</gene>
<dbReference type="EMBL" id="LR796281">
    <property type="protein sequence ID" value="CAB4134128.1"/>
    <property type="molecule type" value="Genomic_DNA"/>
</dbReference>
<organism evidence="1">
    <name type="scientific">uncultured Caudovirales phage</name>
    <dbReference type="NCBI Taxonomy" id="2100421"/>
    <lineage>
        <taxon>Viruses</taxon>
        <taxon>Duplodnaviria</taxon>
        <taxon>Heunggongvirae</taxon>
        <taxon>Uroviricota</taxon>
        <taxon>Caudoviricetes</taxon>
        <taxon>Peduoviridae</taxon>
        <taxon>Maltschvirus</taxon>
        <taxon>Maltschvirus maltsch</taxon>
    </lineage>
</organism>
<proteinExistence type="predicted"/>
<evidence type="ECO:0000313" key="1">
    <source>
        <dbReference type="EMBL" id="CAB4128453.1"/>
    </source>
</evidence>
<evidence type="ECO:0000313" key="2">
    <source>
        <dbReference type="EMBL" id="CAB4134128.1"/>
    </source>
</evidence>
<accession>A0A6J5L535</accession>
<protein>
    <submittedName>
        <fullName evidence="1">Uncharacterized protein</fullName>
    </submittedName>
</protein>
<reference evidence="1" key="1">
    <citation type="submission" date="2020-04" db="EMBL/GenBank/DDBJ databases">
        <authorList>
            <person name="Chiriac C."/>
            <person name="Salcher M."/>
            <person name="Ghai R."/>
            <person name="Kavagutti S V."/>
        </authorList>
    </citation>
    <scope>NUCLEOTIDE SEQUENCE</scope>
</reference>
<dbReference type="EMBL" id="LR796219">
    <property type="protein sequence ID" value="CAB4128453.1"/>
    <property type="molecule type" value="Genomic_DNA"/>
</dbReference>
<sequence>MKNKVKIHFSEYWYKCGDGCCDDYGTITTVNGEELELRNEDTSTIVQGILEKLGYEVEITHDYDS</sequence>